<dbReference type="InterPro" id="IPR045851">
    <property type="entry name" value="AMP-bd_C_sf"/>
</dbReference>
<keyword evidence="2" id="KW-1185">Reference proteome</keyword>
<name>K6WVT6_9ACTN</name>
<dbReference type="AlphaFoldDB" id="K6WVT6"/>
<dbReference type="Gene3D" id="3.30.300.30">
    <property type="match status" value="1"/>
</dbReference>
<proteinExistence type="predicted"/>
<gene>
    <name evidence="1" type="ORF">GORHZ_115_00180</name>
</gene>
<protein>
    <recommendedName>
        <fullName evidence="3">Fatty-acid--CoA ligase</fullName>
    </recommendedName>
</protein>
<reference evidence="1 2" key="1">
    <citation type="submission" date="2012-08" db="EMBL/GenBank/DDBJ databases">
        <title>Whole genome shotgun sequence of Gordonia rhizosphera NBRC 16068.</title>
        <authorList>
            <person name="Takarada H."/>
            <person name="Isaki S."/>
            <person name="Hosoyama A."/>
            <person name="Tsuchikane K."/>
            <person name="Katsumata H."/>
            <person name="Baba S."/>
            <person name="Ohji S."/>
            <person name="Yamazaki S."/>
            <person name="Fujita N."/>
        </authorList>
    </citation>
    <scope>NUCLEOTIDE SEQUENCE [LARGE SCALE GENOMIC DNA]</scope>
    <source>
        <strain evidence="1 2">NBRC 16068</strain>
    </source>
</reference>
<accession>K6WVT6</accession>
<evidence type="ECO:0000313" key="2">
    <source>
        <dbReference type="Proteomes" id="UP000008363"/>
    </source>
</evidence>
<evidence type="ECO:0000313" key="1">
    <source>
        <dbReference type="EMBL" id="GAB90664.1"/>
    </source>
</evidence>
<dbReference type="SUPFAM" id="SSF56801">
    <property type="entry name" value="Acetyl-CoA synthetase-like"/>
    <property type="match status" value="1"/>
</dbReference>
<dbReference type="EMBL" id="BAHC01000115">
    <property type="protein sequence ID" value="GAB90664.1"/>
    <property type="molecule type" value="Genomic_DNA"/>
</dbReference>
<sequence>MASIAGIVLMMNVARDNGQRFQEVEIRRAAVDRGDPGALIRRQPMWVEVDREDPTSPGTALVGDVPARTGRGLLRRCRNRHKLPRELRILDEIPRNTTGKVLTHVLRDHA</sequence>
<dbReference type="Proteomes" id="UP000008363">
    <property type="component" value="Unassembled WGS sequence"/>
</dbReference>
<comment type="caution">
    <text evidence="1">The sequence shown here is derived from an EMBL/GenBank/DDBJ whole genome shotgun (WGS) entry which is preliminary data.</text>
</comment>
<organism evidence="1 2">
    <name type="scientific">Gordonia rhizosphera NBRC 16068</name>
    <dbReference type="NCBI Taxonomy" id="1108045"/>
    <lineage>
        <taxon>Bacteria</taxon>
        <taxon>Bacillati</taxon>
        <taxon>Actinomycetota</taxon>
        <taxon>Actinomycetes</taxon>
        <taxon>Mycobacteriales</taxon>
        <taxon>Gordoniaceae</taxon>
        <taxon>Gordonia</taxon>
    </lineage>
</organism>
<evidence type="ECO:0008006" key="3">
    <source>
        <dbReference type="Google" id="ProtNLM"/>
    </source>
</evidence>